<evidence type="ECO:0000313" key="10">
    <source>
        <dbReference type="Proteomes" id="UP000281192"/>
    </source>
</evidence>
<dbReference type="CDD" id="cd11386">
    <property type="entry name" value="MCP_signal"/>
    <property type="match status" value="1"/>
</dbReference>
<dbReference type="Gene3D" id="1.10.287.950">
    <property type="entry name" value="Methyl-accepting chemotaxis protein"/>
    <property type="match status" value="1"/>
</dbReference>
<dbReference type="Gene3D" id="3.30.450.20">
    <property type="entry name" value="PAS domain"/>
    <property type="match status" value="2"/>
</dbReference>
<keyword evidence="1" id="KW-0145">Chemotaxis</keyword>
<dbReference type="SUPFAM" id="SSF158472">
    <property type="entry name" value="HAMP domain-like"/>
    <property type="match status" value="1"/>
</dbReference>
<dbReference type="SUPFAM" id="SSF58104">
    <property type="entry name" value="Methyl-accepting chemotaxis protein (MCP) signaling domain"/>
    <property type="match status" value="1"/>
</dbReference>
<dbReference type="SMART" id="SM00283">
    <property type="entry name" value="MA"/>
    <property type="match status" value="1"/>
</dbReference>
<name>A0A2N5CT12_9CAUL</name>
<dbReference type="Pfam" id="PF00015">
    <property type="entry name" value="MCPsignal"/>
    <property type="match status" value="1"/>
</dbReference>
<sequence>MSVRGAFGRLPLAGKMMAAGGAALGALLIAGSLLISWQSGKAVKSLAQRYAASVTAQAAQEIKNDLDDADAVVRSSAGLFAATYAAGQRDRSVYLAQLKPVSNASRTQLGAWLMFAPDALGDDAAFAGRADLGSTPQGRFIGYWVRNGGALSMEQGEDAEFTEDFFTTSFGSGRPAILEPYRDNITDGGETRMLLMTSITYPVVVGGKTVGVMGADLALDDIAGRLNALKPFDDGRAMLVSPGGLWVSHPQADLRMKAYADPGLDTIKAVIAGGEAATVTGVKIGDKSAERLVAPVRLASGATWAMVVDVTDEALLAPARKLALGLAVGGLVLLLCALGVLALASRKVIAQPLLALRGAVGELAEHRYDRPVAEAGRADEIGAIARALDKLRLELARAQAMREEQEGLRRAADADRDRAAALTLSIDEQTEVVREVGDALAAVAEGDLGRRIEGPFAEVYEPLRRDFNTAVESLEQAIGEIAEASAAIGEATTALSRASGELASRTERQAAGIERAAGSLNEITEAVGEAAGGADETRRLVASARAEADQGGAVVSQAAATMGEIDASARQIGDIVGLIDEIAFQTNLLALNAGVEAARAGDAGRGFAVVAQEVRALAQRSAGSAKEIKALIGASAQRVEAGVGLVERTGSALHGVASQMAGIDAAATRIAASVREQAQGLSAVNAEVAEMERFTQENLAMVDQARVADQALAGQGARLEALVGRFTLGQAASRRRVAA</sequence>
<dbReference type="PANTHER" id="PTHR43531:SF11">
    <property type="entry name" value="METHYL-ACCEPTING CHEMOTAXIS PROTEIN 3"/>
    <property type="match status" value="1"/>
</dbReference>
<proteinExistence type="inferred from homology"/>
<dbReference type="GO" id="GO:0007165">
    <property type="term" value="P:signal transduction"/>
    <property type="evidence" value="ECO:0007669"/>
    <property type="project" value="UniProtKB-KW"/>
</dbReference>
<dbReference type="Proteomes" id="UP000281192">
    <property type="component" value="Chromosome"/>
</dbReference>
<dbReference type="EMBL" id="PJRQ01000024">
    <property type="protein sequence ID" value="PLR14788.1"/>
    <property type="molecule type" value="Genomic_DNA"/>
</dbReference>
<organism evidence="8 9">
    <name type="scientific">Caulobacter flavus</name>
    <dbReference type="NCBI Taxonomy" id="1679497"/>
    <lineage>
        <taxon>Bacteria</taxon>
        <taxon>Pseudomonadati</taxon>
        <taxon>Pseudomonadota</taxon>
        <taxon>Alphaproteobacteria</taxon>
        <taxon>Caulobacterales</taxon>
        <taxon>Caulobacteraceae</taxon>
        <taxon>Caulobacter</taxon>
    </lineage>
</organism>
<evidence type="ECO:0000256" key="4">
    <source>
        <dbReference type="SAM" id="Phobius"/>
    </source>
</evidence>
<dbReference type="InterPro" id="IPR004089">
    <property type="entry name" value="MCPsignal_dom"/>
</dbReference>
<dbReference type="Gene3D" id="6.10.340.10">
    <property type="match status" value="1"/>
</dbReference>
<comment type="similarity">
    <text evidence="2">Belongs to the methyl-accepting chemotaxis (MCP) protein family.</text>
</comment>
<evidence type="ECO:0000256" key="2">
    <source>
        <dbReference type="ARBA" id="ARBA00029447"/>
    </source>
</evidence>
<evidence type="ECO:0000259" key="6">
    <source>
        <dbReference type="PROSITE" id="PS50885"/>
    </source>
</evidence>
<dbReference type="KEGG" id="cfh:C1707_24425"/>
<keyword evidence="4" id="KW-0472">Membrane</keyword>
<dbReference type="AlphaFoldDB" id="A0A2N5CT12"/>
<keyword evidence="10" id="KW-1185">Reference proteome</keyword>
<evidence type="ECO:0000313" key="9">
    <source>
        <dbReference type="Proteomes" id="UP000234483"/>
    </source>
</evidence>
<dbReference type="RefSeq" id="WP_101713332.1">
    <property type="nucleotide sequence ID" value="NZ_CP026100.1"/>
</dbReference>
<feature type="domain" description="HAMP" evidence="6">
    <location>
        <begin position="427"/>
        <end position="479"/>
    </location>
</feature>
<evidence type="ECO:0000313" key="8">
    <source>
        <dbReference type="EMBL" id="PLR14788.1"/>
    </source>
</evidence>
<dbReference type="PRINTS" id="PR00260">
    <property type="entry name" value="CHEMTRNSDUCR"/>
</dbReference>
<dbReference type="SMART" id="SM00304">
    <property type="entry name" value="HAMP"/>
    <property type="match status" value="2"/>
</dbReference>
<accession>A0A2N5CT12</accession>
<dbReference type="InterPro" id="IPR051310">
    <property type="entry name" value="MCP_chemotaxis"/>
</dbReference>
<keyword evidence="4" id="KW-0812">Transmembrane</keyword>
<dbReference type="OrthoDB" id="9814362at2"/>
<dbReference type="Pfam" id="PF00672">
    <property type="entry name" value="HAMP"/>
    <property type="match status" value="1"/>
</dbReference>
<dbReference type="PROSITE" id="PS50111">
    <property type="entry name" value="CHEMOTAXIS_TRANSDUC_2"/>
    <property type="match status" value="1"/>
</dbReference>
<feature type="transmembrane region" description="Helical" evidence="4">
    <location>
        <begin position="322"/>
        <end position="344"/>
    </location>
</feature>
<dbReference type="InterPro" id="IPR003660">
    <property type="entry name" value="HAMP_dom"/>
</dbReference>
<keyword evidence="4" id="KW-1133">Transmembrane helix</keyword>
<dbReference type="InterPro" id="IPR004090">
    <property type="entry name" value="Chemotax_Me-accpt_rcpt"/>
</dbReference>
<dbReference type="CDD" id="cd18774">
    <property type="entry name" value="PDC2_HK_sensor"/>
    <property type="match status" value="1"/>
</dbReference>
<dbReference type="PANTHER" id="PTHR43531">
    <property type="entry name" value="PROTEIN ICFG"/>
    <property type="match status" value="1"/>
</dbReference>
<evidence type="ECO:0000313" key="7">
    <source>
        <dbReference type="EMBL" id="AYV49143.1"/>
    </source>
</evidence>
<dbReference type="Proteomes" id="UP000234483">
    <property type="component" value="Unassembled WGS sequence"/>
</dbReference>
<dbReference type="PROSITE" id="PS50885">
    <property type="entry name" value="HAMP"/>
    <property type="match status" value="2"/>
</dbReference>
<dbReference type="GO" id="GO:0004888">
    <property type="term" value="F:transmembrane signaling receptor activity"/>
    <property type="evidence" value="ECO:0007669"/>
    <property type="project" value="InterPro"/>
</dbReference>
<feature type="domain" description="HAMP" evidence="6">
    <location>
        <begin position="347"/>
        <end position="400"/>
    </location>
</feature>
<reference evidence="7 10" key="2">
    <citation type="submission" date="2018-01" db="EMBL/GenBank/DDBJ databases">
        <title>Complete genome sequence of Caulobacter flavus RHGG3.</title>
        <authorList>
            <person name="Yang E."/>
        </authorList>
    </citation>
    <scope>NUCLEOTIDE SEQUENCE [LARGE SCALE GENOMIC DNA]</scope>
    <source>
        <strain evidence="7 10">RHGG3</strain>
    </source>
</reference>
<dbReference type="EMBL" id="CP026100">
    <property type="protein sequence ID" value="AYV49143.1"/>
    <property type="molecule type" value="Genomic_DNA"/>
</dbReference>
<dbReference type="GO" id="GO:0006935">
    <property type="term" value="P:chemotaxis"/>
    <property type="evidence" value="ECO:0007669"/>
    <property type="project" value="UniProtKB-KW"/>
</dbReference>
<gene>
    <name evidence="7" type="ORF">C1707_24425</name>
    <name evidence="8" type="ORF">CFHF_12480</name>
</gene>
<evidence type="ECO:0000256" key="3">
    <source>
        <dbReference type="PROSITE-ProRule" id="PRU00284"/>
    </source>
</evidence>
<dbReference type="GO" id="GO:0016020">
    <property type="term" value="C:membrane"/>
    <property type="evidence" value="ECO:0007669"/>
    <property type="project" value="InterPro"/>
</dbReference>
<protein>
    <submittedName>
        <fullName evidence="8">Chemotaxis protein</fullName>
    </submittedName>
</protein>
<keyword evidence="3" id="KW-0807">Transducer</keyword>
<evidence type="ECO:0000256" key="1">
    <source>
        <dbReference type="ARBA" id="ARBA00022500"/>
    </source>
</evidence>
<reference evidence="8 9" key="1">
    <citation type="submission" date="2017-12" db="EMBL/GenBank/DDBJ databases">
        <title>The genome sequence of Caulobacter flavus CGMCC1 15093.</title>
        <authorList>
            <person name="Gao J."/>
            <person name="Mao X."/>
            <person name="Sun J."/>
        </authorList>
    </citation>
    <scope>NUCLEOTIDE SEQUENCE [LARGE SCALE GENOMIC DNA]</scope>
    <source>
        <strain evidence="8 9">CGMCC1 15093</strain>
    </source>
</reference>
<evidence type="ECO:0000259" key="5">
    <source>
        <dbReference type="PROSITE" id="PS50111"/>
    </source>
</evidence>
<feature type="domain" description="Methyl-accepting transducer" evidence="5">
    <location>
        <begin position="484"/>
        <end position="713"/>
    </location>
</feature>